<name>A0A1Z4BKR0_9FLAO</name>
<sequence length="113" mass="13235">MKTTFDIDDINIIIKSYNPDIITIDKYSSGLRRLLLFLYSKKNKEVLYIVFLGSRFIKADFSWKNPCLSISYNEDKQEVILEDKNNDFKIISSGGIILLKGKPNEFENIFDNW</sequence>
<dbReference type="RefSeq" id="WP_088593093.1">
    <property type="nucleotide sequence ID" value="NZ_CP022022.1"/>
</dbReference>
<dbReference type="AlphaFoldDB" id="A0A1Z4BKR0"/>
<organism evidence="1 2">
    <name type="scientific">Capnocytophaga endodontalis</name>
    <dbReference type="NCBI Taxonomy" id="2708117"/>
    <lineage>
        <taxon>Bacteria</taxon>
        <taxon>Pseudomonadati</taxon>
        <taxon>Bacteroidota</taxon>
        <taxon>Flavobacteriia</taxon>
        <taxon>Flavobacteriales</taxon>
        <taxon>Flavobacteriaceae</taxon>
        <taxon>Capnocytophaga</taxon>
    </lineage>
</organism>
<gene>
    <name evidence="1" type="ORF">CBG49_01585</name>
</gene>
<accession>A0A1Z4BKR0</accession>
<dbReference type="KEGG" id="capn:CBG49_01585"/>
<reference evidence="2" key="1">
    <citation type="submission" date="2017-06" db="EMBL/GenBank/DDBJ databases">
        <title>Complete genome sequence of Capnocytophaga sp. KCOM 1579 (=ChDC OS43) isolated from a human refractory periapical abscess lesion.</title>
        <authorList>
            <person name="Kook J.-K."/>
            <person name="Park S.-N."/>
            <person name="Lim Y.K."/>
            <person name="Roh H."/>
        </authorList>
    </citation>
    <scope>NUCLEOTIDE SEQUENCE [LARGE SCALE GENOMIC DNA]</scope>
    <source>
        <strain evidence="2">ChDC OS43</strain>
    </source>
</reference>
<dbReference type="Proteomes" id="UP000197007">
    <property type="component" value="Chromosome"/>
</dbReference>
<dbReference type="EMBL" id="CP022022">
    <property type="protein sequence ID" value="ASF41884.1"/>
    <property type="molecule type" value="Genomic_DNA"/>
</dbReference>
<evidence type="ECO:0000313" key="2">
    <source>
        <dbReference type="Proteomes" id="UP000197007"/>
    </source>
</evidence>
<proteinExistence type="predicted"/>
<evidence type="ECO:0000313" key="1">
    <source>
        <dbReference type="EMBL" id="ASF41884.1"/>
    </source>
</evidence>
<keyword evidence="2" id="KW-1185">Reference proteome</keyword>
<protein>
    <submittedName>
        <fullName evidence="1">Uncharacterized protein</fullName>
    </submittedName>
</protein>